<name>U5QD59_GLOK1</name>
<feature type="binding site" evidence="4 6">
    <location>
        <position position="137"/>
    </location>
    <ligand>
        <name>substrate</name>
    </ligand>
</feature>
<dbReference type="eggNOG" id="COG0787">
    <property type="taxonomic scope" value="Bacteria"/>
</dbReference>
<feature type="active site" description="Proton acceptor; specific for D-alanine" evidence="4">
    <location>
        <position position="41"/>
    </location>
</feature>
<protein>
    <recommendedName>
        <fullName evidence="4">Alanine racemase</fullName>
        <ecNumber evidence="4">5.1.1.1</ecNumber>
    </recommendedName>
</protein>
<dbReference type="KEGG" id="glj:GKIL_0596"/>
<dbReference type="UniPathway" id="UPA00042">
    <property type="reaction ID" value="UER00497"/>
</dbReference>
<dbReference type="STRING" id="1183438.GKIL_0596"/>
<dbReference type="CDD" id="cd00430">
    <property type="entry name" value="PLPDE_III_AR"/>
    <property type="match status" value="1"/>
</dbReference>
<evidence type="ECO:0000256" key="2">
    <source>
        <dbReference type="ARBA" id="ARBA00022898"/>
    </source>
</evidence>
<dbReference type="EC" id="5.1.1.1" evidence="4"/>
<dbReference type="RefSeq" id="WP_023171879.1">
    <property type="nucleotide sequence ID" value="NC_022600.1"/>
</dbReference>
<dbReference type="AlphaFoldDB" id="U5QD59"/>
<dbReference type="PRINTS" id="PR00992">
    <property type="entry name" value="ALARACEMASE"/>
</dbReference>
<dbReference type="Gene3D" id="2.40.37.10">
    <property type="entry name" value="Lyase, Ornithine Decarboxylase, Chain A, domain 1"/>
    <property type="match status" value="1"/>
</dbReference>
<feature type="modified residue" description="N6-(pyridoxal phosphate)lysine" evidence="4 5">
    <location>
        <position position="41"/>
    </location>
</feature>
<dbReference type="Proteomes" id="UP000017396">
    <property type="component" value="Chromosome"/>
</dbReference>
<dbReference type="InterPro" id="IPR011079">
    <property type="entry name" value="Ala_racemase_C"/>
</dbReference>
<dbReference type="EMBL" id="CP003587">
    <property type="protein sequence ID" value="AGY56842.1"/>
    <property type="molecule type" value="Genomic_DNA"/>
</dbReference>
<dbReference type="PANTHER" id="PTHR30511">
    <property type="entry name" value="ALANINE RACEMASE"/>
    <property type="match status" value="1"/>
</dbReference>
<feature type="binding site" evidence="4 6">
    <location>
        <position position="314"/>
    </location>
    <ligand>
        <name>substrate</name>
    </ligand>
</feature>
<dbReference type="Gene3D" id="3.20.20.10">
    <property type="entry name" value="Alanine racemase"/>
    <property type="match status" value="1"/>
</dbReference>
<comment type="cofactor">
    <cofactor evidence="1 4 5">
        <name>pyridoxal 5'-phosphate</name>
        <dbReference type="ChEBI" id="CHEBI:597326"/>
    </cofactor>
</comment>
<dbReference type="GO" id="GO:0030170">
    <property type="term" value="F:pyridoxal phosphate binding"/>
    <property type="evidence" value="ECO:0007669"/>
    <property type="project" value="UniProtKB-UniRule"/>
</dbReference>
<comment type="catalytic activity">
    <reaction evidence="4">
        <text>L-alanine = D-alanine</text>
        <dbReference type="Rhea" id="RHEA:20249"/>
        <dbReference type="ChEBI" id="CHEBI:57416"/>
        <dbReference type="ChEBI" id="CHEBI:57972"/>
        <dbReference type="EC" id="5.1.1.1"/>
    </reaction>
</comment>
<dbReference type="Pfam" id="PF01168">
    <property type="entry name" value="Ala_racemase_N"/>
    <property type="match status" value="1"/>
</dbReference>
<evidence type="ECO:0000256" key="4">
    <source>
        <dbReference type="HAMAP-Rule" id="MF_01201"/>
    </source>
</evidence>
<proteinExistence type="inferred from homology"/>
<evidence type="ECO:0000256" key="1">
    <source>
        <dbReference type="ARBA" id="ARBA00001933"/>
    </source>
</evidence>
<keyword evidence="2 4" id="KW-0663">Pyridoxal phosphate</keyword>
<dbReference type="InterPro" id="IPR000821">
    <property type="entry name" value="Ala_racemase"/>
</dbReference>
<organism evidence="8 9">
    <name type="scientific">Gloeobacter kilaueensis (strain ATCC BAA-2537 / CCAP 1431/1 / ULC 316 / JS1)</name>
    <dbReference type="NCBI Taxonomy" id="1183438"/>
    <lineage>
        <taxon>Bacteria</taxon>
        <taxon>Bacillati</taxon>
        <taxon>Cyanobacteriota</taxon>
        <taxon>Cyanophyceae</taxon>
        <taxon>Gloeobacterales</taxon>
        <taxon>Gloeobacteraceae</taxon>
        <taxon>Gloeobacter</taxon>
    </lineage>
</organism>
<keyword evidence="9" id="KW-1185">Reference proteome</keyword>
<reference evidence="8 9" key="1">
    <citation type="journal article" date="2013" name="PLoS ONE">
        <title>Cultivation and Complete Genome Sequencing of Gloeobacter kilaueensis sp. nov., from a Lava Cave in Kilauea Caldera, Hawai'i.</title>
        <authorList>
            <person name="Saw J.H."/>
            <person name="Schatz M."/>
            <person name="Brown M.V."/>
            <person name="Kunkel D.D."/>
            <person name="Foster J.S."/>
            <person name="Shick H."/>
            <person name="Christensen S."/>
            <person name="Hou S."/>
            <person name="Wan X."/>
            <person name="Donachie S.P."/>
        </authorList>
    </citation>
    <scope>NUCLEOTIDE SEQUENCE [LARGE SCALE GENOMIC DNA]</scope>
    <source>
        <strain evidence="9">JS</strain>
    </source>
</reference>
<evidence type="ECO:0000256" key="5">
    <source>
        <dbReference type="PIRSR" id="PIRSR600821-50"/>
    </source>
</evidence>
<dbReference type="SUPFAM" id="SSF50621">
    <property type="entry name" value="Alanine racemase C-terminal domain-like"/>
    <property type="match status" value="1"/>
</dbReference>
<dbReference type="InterPro" id="IPR020622">
    <property type="entry name" value="Ala_racemase_pyridoxalP-BS"/>
</dbReference>
<dbReference type="HAMAP" id="MF_01201">
    <property type="entry name" value="Ala_racemase"/>
    <property type="match status" value="1"/>
</dbReference>
<dbReference type="HOGENOM" id="CLU_028393_2_2_3"/>
<evidence type="ECO:0000259" key="7">
    <source>
        <dbReference type="SMART" id="SM01005"/>
    </source>
</evidence>
<dbReference type="OrthoDB" id="9813814at2"/>
<dbReference type="GO" id="GO:0008784">
    <property type="term" value="F:alanine racemase activity"/>
    <property type="evidence" value="ECO:0007669"/>
    <property type="project" value="UniProtKB-UniRule"/>
</dbReference>
<keyword evidence="3 4" id="KW-0413">Isomerase</keyword>
<dbReference type="Pfam" id="PF00842">
    <property type="entry name" value="Ala_racemase_C"/>
    <property type="match status" value="1"/>
</dbReference>
<dbReference type="PANTHER" id="PTHR30511:SF0">
    <property type="entry name" value="ALANINE RACEMASE, CATABOLIC-RELATED"/>
    <property type="match status" value="1"/>
</dbReference>
<dbReference type="NCBIfam" id="TIGR00492">
    <property type="entry name" value="alr"/>
    <property type="match status" value="1"/>
</dbReference>
<evidence type="ECO:0000256" key="6">
    <source>
        <dbReference type="PIRSR" id="PIRSR600821-52"/>
    </source>
</evidence>
<dbReference type="InterPro" id="IPR029066">
    <property type="entry name" value="PLP-binding_barrel"/>
</dbReference>
<dbReference type="GO" id="GO:0030632">
    <property type="term" value="P:D-alanine biosynthetic process"/>
    <property type="evidence" value="ECO:0007669"/>
    <property type="project" value="UniProtKB-UniRule"/>
</dbReference>
<dbReference type="InterPro" id="IPR001608">
    <property type="entry name" value="Ala_racemase_N"/>
</dbReference>
<dbReference type="SMART" id="SM01005">
    <property type="entry name" value="Ala_racemase_C"/>
    <property type="match status" value="1"/>
</dbReference>
<dbReference type="SUPFAM" id="SSF51419">
    <property type="entry name" value="PLP-binding barrel"/>
    <property type="match status" value="1"/>
</dbReference>
<comment type="pathway">
    <text evidence="4">Amino-acid biosynthesis; D-alanine biosynthesis; D-alanine from L-alanine: step 1/1.</text>
</comment>
<accession>U5QD59</accession>
<dbReference type="GO" id="GO:0005829">
    <property type="term" value="C:cytosol"/>
    <property type="evidence" value="ECO:0007669"/>
    <property type="project" value="TreeGrafter"/>
</dbReference>
<sequence>MNGLDATRRAWVEIDLDALRQNVQHIRSRLAGRCRLLAVIKADAYGHGAVAAGEAALAAGADCLGVATLEEGIQLREAGLGCAIVVLSPIHTPAEVKAVAHWRLEPTLCTPRQVLVCGEHLARPHPIHLKIDTGMGRLGAPWSEAVAFVRLARSQPQLQIASLYSHLATADEPDSAALAEQHRRFEQVLAALKQEALRPACVHLANSAAALGDPSLHYDLVRVGMALYGLYPAPIFCQTVPLQPVMQVRARITQVKDVPAGTGVSYGHTYRTTKDARLATVAIGYADGVPRRLSNRMEALLHGTRVPQVGTITMDQLLIDCSQLPQAREGDIVTLIGSDAAETIGADDWATRLETIAYEIVCGFKHRLPRIVRAASPSPRPPEGARSEESV</sequence>
<dbReference type="InterPro" id="IPR009006">
    <property type="entry name" value="Ala_racemase/Decarboxylase_C"/>
</dbReference>
<evidence type="ECO:0000256" key="3">
    <source>
        <dbReference type="ARBA" id="ARBA00023235"/>
    </source>
</evidence>
<feature type="domain" description="Alanine racemase C-terminal" evidence="7">
    <location>
        <begin position="245"/>
        <end position="373"/>
    </location>
</feature>
<comment type="similarity">
    <text evidence="4">Belongs to the alanine racemase family.</text>
</comment>
<dbReference type="PROSITE" id="PS00395">
    <property type="entry name" value="ALANINE_RACEMASE"/>
    <property type="match status" value="1"/>
</dbReference>
<evidence type="ECO:0000313" key="8">
    <source>
        <dbReference type="EMBL" id="AGY56842.1"/>
    </source>
</evidence>
<gene>
    <name evidence="8" type="primary">alr</name>
    <name evidence="8" type="ORF">GKIL_0596</name>
</gene>
<comment type="function">
    <text evidence="4">Catalyzes the interconversion of L-alanine and D-alanine. May also act on other amino acids.</text>
</comment>
<evidence type="ECO:0000313" key="9">
    <source>
        <dbReference type="Proteomes" id="UP000017396"/>
    </source>
</evidence>
<dbReference type="FunFam" id="3.20.20.10:FF:000002">
    <property type="entry name" value="Alanine racemase"/>
    <property type="match status" value="1"/>
</dbReference>
<dbReference type="PATRIC" id="fig|1183438.3.peg.596"/>
<feature type="active site" description="Proton acceptor; specific for L-alanine" evidence="4">
    <location>
        <position position="266"/>
    </location>
</feature>